<proteinExistence type="predicted"/>
<comment type="caution">
    <text evidence="1">The sequence shown here is derived from an EMBL/GenBank/DDBJ whole genome shotgun (WGS) entry which is preliminary data.</text>
</comment>
<evidence type="ECO:0008006" key="3">
    <source>
        <dbReference type="Google" id="ProtNLM"/>
    </source>
</evidence>
<accession>A0A8J3MWM5</accession>
<evidence type="ECO:0000313" key="2">
    <source>
        <dbReference type="Proteomes" id="UP000612362"/>
    </source>
</evidence>
<evidence type="ECO:0000313" key="1">
    <source>
        <dbReference type="EMBL" id="GHO47750.1"/>
    </source>
</evidence>
<keyword evidence="2" id="KW-1185">Reference proteome</keyword>
<gene>
    <name evidence="1" type="ORF">KSX_59130</name>
</gene>
<dbReference type="Proteomes" id="UP000612362">
    <property type="component" value="Unassembled WGS sequence"/>
</dbReference>
<name>A0A8J3MWM5_9CHLR</name>
<dbReference type="Pfam" id="PF21863">
    <property type="entry name" value="HTH_67"/>
    <property type="match status" value="1"/>
</dbReference>
<organism evidence="1 2">
    <name type="scientific">Ktedonospora formicarum</name>
    <dbReference type="NCBI Taxonomy" id="2778364"/>
    <lineage>
        <taxon>Bacteria</taxon>
        <taxon>Bacillati</taxon>
        <taxon>Chloroflexota</taxon>
        <taxon>Ktedonobacteria</taxon>
        <taxon>Ktedonobacterales</taxon>
        <taxon>Ktedonobacteraceae</taxon>
        <taxon>Ktedonospora</taxon>
    </lineage>
</organism>
<sequence length="294" mass="32651">MISHIQPTDLALSRRARRMFEPYHTMIFFAPEARQAFLDIGLKGYWMSYFASRSAPLGPASAAVVTGIFYHFHPDMVARALPDAWRIASPEQVLEVRLQAADAALRRLLGDQVASVEMAEAADLAKEATRGCSVNGRALFAGYSQLPWPKEPHLVLWHATTLLREHRWDGHMATLLTEGVDGCEAHLTYVGTGEVSRATMQPLRGWSDEEWDAAAKRLQQRGMLDEHGLLTSAGKQVRQAIEDRTDLLALPPWHYLGREQSERLLALAQPISQRIIDQGGIPHINPMGLSSSGS</sequence>
<dbReference type="AlphaFoldDB" id="A0A8J3MWM5"/>
<dbReference type="InterPro" id="IPR054058">
    <property type="entry name" value="HTH_67"/>
</dbReference>
<protein>
    <recommendedName>
        <fullName evidence="3">SalK</fullName>
    </recommendedName>
</protein>
<dbReference type="NCBIfam" id="NF047719">
    <property type="entry name" value="SCO6745_fam_HTH"/>
    <property type="match status" value="1"/>
</dbReference>
<reference evidence="1" key="1">
    <citation type="submission" date="2020-10" db="EMBL/GenBank/DDBJ databases">
        <title>Taxonomic study of unclassified bacteria belonging to the class Ktedonobacteria.</title>
        <authorList>
            <person name="Yabe S."/>
            <person name="Wang C.M."/>
            <person name="Zheng Y."/>
            <person name="Sakai Y."/>
            <person name="Cavaletti L."/>
            <person name="Monciardini P."/>
            <person name="Donadio S."/>
        </authorList>
    </citation>
    <scope>NUCLEOTIDE SEQUENCE</scope>
    <source>
        <strain evidence="1">SOSP1-1</strain>
    </source>
</reference>
<dbReference type="RefSeq" id="WP_220196990.1">
    <property type="nucleotide sequence ID" value="NZ_BNJF01000003.1"/>
</dbReference>
<dbReference type="EMBL" id="BNJF01000003">
    <property type="protein sequence ID" value="GHO47750.1"/>
    <property type="molecule type" value="Genomic_DNA"/>
</dbReference>